<accession>A0A8S1E272</accession>
<feature type="domain" description="PNPLA" evidence="4">
    <location>
        <begin position="22"/>
        <end position="156"/>
    </location>
</feature>
<dbReference type="SUPFAM" id="SSF52151">
    <property type="entry name" value="FabD/lysophospholipase-like"/>
    <property type="match status" value="1"/>
</dbReference>
<evidence type="ECO:0000313" key="5">
    <source>
        <dbReference type="EMBL" id="CAB3397699.1"/>
    </source>
</evidence>
<feature type="short sequence motif" description="GXSXG" evidence="2">
    <location>
        <begin position="57"/>
        <end position="61"/>
    </location>
</feature>
<keyword evidence="3" id="KW-1133">Transmembrane helix</keyword>
<keyword evidence="3" id="KW-0812">Transmembrane</keyword>
<reference evidence="5 6" key="1">
    <citation type="submission" date="2020-04" db="EMBL/GenBank/DDBJ databases">
        <authorList>
            <person name="Laetsch R D."/>
            <person name="Stevens L."/>
            <person name="Kumar S."/>
            <person name="Blaxter L. M."/>
        </authorList>
    </citation>
    <scope>NUCLEOTIDE SEQUENCE [LARGE SCALE GENOMIC DNA]</scope>
</reference>
<dbReference type="Proteomes" id="UP000494206">
    <property type="component" value="Unassembled WGS sequence"/>
</dbReference>
<proteinExistence type="predicted"/>
<sequence>MRITKLLFNRIREFKEAKRINLSFSGCGFLGAYNFGAAYCLFTESKNLISRVDRFSGASAGSLVAALCALTPEKIDSAIEALYSIGDEVHSLPLGAMTPGYYISESLLKHMINFLPEDVSPAQNKLFVSVTKLNPVNNVLINNFDDRNHLMDDLLL</sequence>
<evidence type="ECO:0000259" key="4">
    <source>
        <dbReference type="PROSITE" id="PS51635"/>
    </source>
</evidence>
<name>A0A8S1E272_9PELO</name>
<dbReference type="PANTHER" id="PTHR12406">
    <property type="entry name" value="CALCIUM-INDEPENDENT PHOSPHOLIPASE A2 IPLA2 -RELATED"/>
    <property type="match status" value="1"/>
</dbReference>
<dbReference type="PROSITE" id="PS51635">
    <property type="entry name" value="PNPLA"/>
    <property type="match status" value="1"/>
</dbReference>
<dbReference type="AlphaFoldDB" id="A0A8S1E272"/>
<dbReference type="GO" id="GO:0005811">
    <property type="term" value="C:lipid droplet"/>
    <property type="evidence" value="ECO:0007669"/>
    <property type="project" value="TreeGrafter"/>
</dbReference>
<dbReference type="InterPro" id="IPR002641">
    <property type="entry name" value="PNPLA_dom"/>
</dbReference>
<dbReference type="InterPro" id="IPR033562">
    <property type="entry name" value="PLPL"/>
</dbReference>
<comment type="caution">
    <text evidence="5">The sequence shown here is derived from an EMBL/GenBank/DDBJ whole genome shotgun (WGS) entry which is preliminary data.</text>
</comment>
<organism evidence="5 6">
    <name type="scientific">Caenorhabditis bovis</name>
    <dbReference type="NCBI Taxonomy" id="2654633"/>
    <lineage>
        <taxon>Eukaryota</taxon>
        <taxon>Metazoa</taxon>
        <taxon>Ecdysozoa</taxon>
        <taxon>Nematoda</taxon>
        <taxon>Chromadorea</taxon>
        <taxon>Rhabditida</taxon>
        <taxon>Rhabditina</taxon>
        <taxon>Rhabditomorpha</taxon>
        <taxon>Rhabditoidea</taxon>
        <taxon>Rhabditidae</taxon>
        <taxon>Peloderinae</taxon>
        <taxon>Caenorhabditis</taxon>
    </lineage>
</organism>
<dbReference type="GO" id="GO:0004806">
    <property type="term" value="F:triacylglycerol lipase activity"/>
    <property type="evidence" value="ECO:0007669"/>
    <property type="project" value="TreeGrafter"/>
</dbReference>
<dbReference type="EMBL" id="CADEPM010000001">
    <property type="protein sequence ID" value="CAB3397699.1"/>
    <property type="molecule type" value="Genomic_DNA"/>
</dbReference>
<evidence type="ECO:0000256" key="3">
    <source>
        <dbReference type="SAM" id="Phobius"/>
    </source>
</evidence>
<evidence type="ECO:0000313" key="6">
    <source>
        <dbReference type="Proteomes" id="UP000494206"/>
    </source>
</evidence>
<keyword evidence="6" id="KW-1185">Reference proteome</keyword>
<dbReference type="OrthoDB" id="197155at2759"/>
<keyword evidence="1" id="KW-0443">Lipid metabolism</keyword>
<comment type="caution">
    <text evidence="2">Lacks conserved residue(s) required for the propagation of feature annotation.</text>
</comment>
<dbReference type="PANTHER" id="PTHR12406:SF38">
    <property type="entry name" value="PNPLA DOMAIN-CONTAINING PROTEIN"/>
    <property type="match status" value="1"/>
</dbReference>
<protein>
    <recommendedName>
        <fullName evidence="4">PNPLA domain-containing protein</fullName>
    </recommendedName>
</protein>
<dbReference type="InterPro" id="IPR016035">
    <property type="entry name" value="Acyl_Trfase/lysoPLipase"/>
</dbReference>
<dbReference type="GO" id="GO:0019433">
    <property type="term" value="P:triglyceride catabolic process"/>
    <property type="evidence" value="ECO:0007669"/>
    <property type="project" value="TreeGrafter"/>
</dbReference>
<dbReference type="GO" id="GO:0016020">
    <property type="term" value="C:membrane"/>
    <property type="evidence" value="ECO:0007669"/>
    <property type="project" value="TreeGrafter"/>
</dbReference>
<gene>
    <name evidence="5" type="ORF">CBOVIS_LOCUS1074</name>
</gene>
<keyword evidence="3" id="KW-0472">Membrane</keyword>
<feature type="short sequence motif" description="GXGXXG" evidence="2">
    <location>
        <begin position="26"/>
        <end position="31"/>
    </location>
</feature>
<evidence type="ECO:0000256" key="1">
    <source>
        <dbReference type="ARBA" id="ARBA00023098"/>
    </source>
</evidence>
<feature type="transmembrane region" description="Helical" evidence="3">
    <location>
        <begin position="20"/>
        <end position="39"/>
    </location>
</feature>
<dbReference type="Gene3D" id="3.40.1090.10">
    <property type="entry name" value="Cytosolic phospholipase A2 catalytic domain"/>
    <property type="match status" value="1"/>
</dbReference>
<dbReference type="GO" id="GO:0055088">
    <property type="term" value="P:lipid homeostasis"/>
    <property type="evidence" value="ECO:0007669"/>
    <property type="project" value="TreeGrafter"/>
</dbReference>
<dbReference type="GO" id="GO:0005737">
    <property type="term" value="C:cytoplasm"/>
    <property type="evidence" value="ECO:0007669"/>
    <property type="project" value="TreeGrafter"/>
</dbReference>
<dbReference type="Pfam" id="PF01734">
    <property type="entry name" value="Patatin"/>
    <property type="match status" value="1"/>
</dbReference>
<evidence type="ECO:0000256" key="2">
    <source>
        <dbReference type="PROSITE-ProRule" id="PRU01161"/>
    </source>
</evidence>